<keyword evidence="1" id="KW-0812">Transmembrane</keyword>
<feature type="transmembrane region" description="Helical" evidence="1">
    <location>
        <begin position="12"/>
        <end position="38"/>
    </location>
</feature>
<evidence type="ECO:0000313" key="3">
    <source>
        <dbReference type="Proteomes" id="UP001206128"/>
    </source>
</evidence>
<comment type="caution">
    <text evidence="2">The sequence shown here is derived from an EMBL/GenBank/DDBJ whole genome shotgun (WGS) entry which is preliminary data.</text>
</comment>
<dbReference type="EMBL" id="JAMTCK010000028">
    <property type="protein sequence ID" value="MCP2170282.1"/>
    <property type="molecule type" value="Genomic_DNA"/>
</dbReference>
<evidence type="ECO:0000256" key="1">
    <source>
        <dbReference type="SAM" id="Phobius"/>
    </source>
</evidence>
<keyword evidence="1" id="KW-0472">Membrane</keyword>
<evidence type="ECO:0000313" key="2">
    <source>
        <dbReference type="EMBL" id="MCP2170282.1"/>
    </source>
</evidence>
<sequence length="52" mass="5113">AAAAAAFLAGPLMAGVGFAGLSLVAAAALLPLCLSLLLGRRARRRPSSVDAH</sequence>
<reference evidence="2" key="1">
    <citation type="submission" date="2022-06" db="EMBL/GenBank/DDBJ databases">
        <title>Genomic Encyclopedia of Archaeal and Bacterial Type Strains, Phase II (KMG-II): from individual species to whole genera.</title>
        <authorList>
            <person name="Goeker M."/>
        </authorList>
    </citation>
    <scope>NUCLEOTIDE SEQUENCE</scope>
    <source>
        <strain evidence="2">DSM 43935</strain>
    </source>
</reference>
<organism evidence="2 3">
    <name type="scientific">Goodfellowiella coeruleoviolacea</name>
    <dbReference type="NCBI Taxonomy" id="334858"/>
    <lineage>
        <taxon>Bacteria</taxon>
        <taxon>Bacillati</taxon>
        <taxon>Actinomycetota</taxon>
        <taxon>Actinomycetes</taxon>
        <taxon>Pseudonocardiales</taxon>
        <taxon>Pseudonocardiaceae</taxon>
        <taxon>Goodfellowiella</taxon>
    </lineage>
</organism>
<accession>A0AAE3GL59</accession>
<protein>
    <submittedName>
        <fullName evidence="2">Uncharacterized protein</fullName>
    </submittedName>
</protein>
<keyword evidence="3" id="KW-1185">Reference proteome</keyword>
<feature type="non-terminal residue" evidence="2">
    <location>
        <position position="1"/>
    </location>
</feature>
<dbReference type="AlphaFoldDB" id="A0AAE3GL59"/>
<dbReference type="Proteomes" id="UP001206128">
    <property type="component" value="Unassembled WGS sequence"/>
</dbReference>
<name>A0AAE3GL59_9PSEU</name>
<gene>
    <name evidence="2" type="ORF">LX83_007173</name>
</gene>
<proteinExistence type="predicted"/>
<keyword evidence="1" id="KW-1133">Transmembrane helix</keyword>